<sequence length="722" mass="80044">MEIKDLIQDAGIRKVLFVDDDLRDRPALTDVDQASPPAHLVSDILRDTTDDDNEALVAVAAAHGGKTGNENELFDSLHIPEVLAEAPESIRVPYETAREKIIAAGASVRKVIEWVKDWTGSEPVVRTAPSDTVEAPGDIFDLLVIDYYLVGESPDETAPYIKKLLKLHEVEEKPLLVVLMTSNGGGVIANMQTIKKEIAVSSARFRILEKPSPAPGGGVVVIKERWAQALTQLASQRRLIIPMENFVKAWKVSLEDAARAMELRLLDLDGSAFAVLEATAKDDSMEIEEYLSDLLSRRVMAEAEERGAVLESVKALQRVMDQERDKIMPILTRGVELRDAQLGIRSLMSDVIWHRPAWWKVLGEIPAVPEREKVEPTAVAEVAEVIEGAAGKLADSDVGLSPRAGGTEVAKRLKEVMAGAREEQFDEYADHLQRAATSERLQWLKRHVRFGTVLQERRANGRYILNITQACDVQQVPLDQVKDAAYLFIRGDMAAVDVGIHGEKMVESQFFHSDRDVDSFHAFHWNLRQPFTPTISELLGGLEDYLIVGQLRYESAYRVLAKFASQATRVAEIHMPKFFRWPVHIFQVSRTKQWVLLNRGVELSSSAWHMTQKPDKGWQIQFSVEEASSAVELIPDLGVPSRADGTDEPMSEENRGRLMNALSTGITLKGVLAISGNLATAVRVVAPSGQNEAELIELLEKKISANQKSIGHVAFVLASAHK</sequence>
<evidence type="ECO:0000313" key="1">
    <source>
        <dbReference type="EMBL" id="WNH48507.1"/>
    </source>
</evidence>
<evidence type="ECO:0008006" key="3">
    <source>
        <dbReference type="Google" id="ProtNLM"/>
    </source>
</evidence>
<evidence type="ECO:0000313" key="2">
    <source>
        <dbReference type="Proteomes" id="UP001305421"/>
    </source>
</evidence>
<organism evidence="1 2">
    <name type="scientific">Stenotrophomonas aracearum</name>
    <dbReference type="NCBI Taxonomy" id="3003272"/>
    <lineage>
        <taxon>Bacteria</taxon>
        <taxon>Pseudomonadati</taxon>
        <taxon>Pseudomonadota</taxon>
        <taxon>Gammaproteobacteria</taxon>
        <taxon>Lysobacterales</taxon>
        <taxon>Lysobacteraceae</taxon>
        <taxon>Stenotrophomonas</taxon>
    </lineage>
</organism>
<keyword evidence="2" id="KW-1185">Reference proteome</keyword>
<name>A0ABY9YCC6_9GAMM</name>
<dbReference type="Proteomes" id="UP001305421">
    <property type="component" value="Chromosome"/>
</dbReference>
<proteinExistence type="predicted"/>
<reference evidence="1 2" key="1">
    <citation type="submission" date="2022-12" db="EMBL/GenBank/DDBJ databases">
        <title>Two new species, Stenotrophomonas aracearum and Stenotrophomonas oahuensis, isolated from Anthurium (Araceae family) in Hawaii.</title>
        <authorList>
            <person name="Chunag S.C."/>
            <person name="Dobhal S."/>
            <person name="Alvarez A."/>
            <person name="Arif M."/>
        </authorList>
    </citation>
    <scope>NUCLEOTIDE SEQUENCE [LARGE SCALE GENOMIC DNA]</scope>
    <source>
        <strain evidence="1 2">A5588</strain>
    </source>
</reference>
<dbReference type="EMBL" id="CP115543">
    <property type="protein sequence ID" value="WNH48507.1"/>
    <property type="molecule type" value="Genomic_DNA"/>
</dbReference>
<gene>
    <name evidence="1" type="ORF">PDM28_17890</name>
</gene>
<accession>A0ABY9YCC6</accession>
<dbReference type="RefSeq" id="WP_311183066.1">
    <property type="nucleotide sequence ID" value="NZ_CP115543.1"/>
</dbReference>
<protein>
    <recommendedName>
        <fullName evidence="3">Response receiver domain-containing protein</fullName>
    </recommendedName>
</protein>